<proteinExistence type="predicted"/>
<sequence>GDEQPVGLGQLIPRIVSGADDLSAMVTLPLCRILNKNATGALVLDNTFIPTIQAVRVSGLLGAFSGEVQGLLATRAADLAGRIGSPEQSGIADVAEFMMLQMLNRHQMQFTHRSQLHTLHPEAFYQDLVGLLGELMTFTEGNRLPCTVEPYNHRDLTATFTRTVIPELRRALNTVLVPRAQNLPLFFSEGTWIATISDPTLLQSCKLVLAVRARMPYDQVQRQFIQQSKVAATDKIRSVVSVQVPGIPLHTLTAAPRQLPWHEGYVYFELEKGTPAWQDVIKAGALALHISGTFPDLNLQLWAIRG</sequence>
<dbReference type="AlphaFoldDB" id="A0A6C9QHR1"/>
<feature type="non-terminal residue" evidence="1">
    <location>
        <position position="1"/>
    </location>
</feature>
<name>A0A6C9QHR1_ECOLX</name>
<reference evidence="1" key="1">
    <citation type="journal article" date="2019" name="Nat. Med.">
        <title>A library of human gut bacterial isolates paired with longitudinal multiomics data enables mechanistic microbiome research.</title>
        <authorList>
            <person name="Poyet M."/>
            <person name="Groussin M."/>
            <person name="Gibbons S.M."/>
            <person name="Avila-Pacheco J."/>
            <person name="Jiang X."/>
            <person name="Kearney S.M."/>
            <person name="Perrotta A.R."/>
            <person name="Berdy B."/>
            <person name="Zhao S."/>
            <person name="Lieberman T.D."/>
            <person name="Swanson P.K."/>
            <person name="Smith M."/>
            <person name="Roesemann S."/>
            <person name="Alexander J.E."/>
            <person name="Rich S.A."/>
            <person name="Livny J."/>
            <person name="Vlamakis H."/>
            <person name="Clish C."/>
            <person name="Bullock K."/>
            <person name="Deik A."/>
            <person name="Scott J."/>
            <person name="Pierce K.A."/>
            <person name="Xavier R.J."/>
            <person name="Alm E.J."/>
        </authorList>
    </citation>
    <scope>NUCLEOTIDE SEQUENCE</scope>
    <source>
        <strain evidence="1">BIOML-A446</strain>
    </source>
</reference>
<dbReference type="EMBL" id="WKRU01000433">
    <property type="protein sequence ID" value="MSL41341.1"/>
    <property type="molecule type" value="Genomic_DNA"/>
</dbReference>
<gene>
    <name evidence="1" type="primary">tssK</name>
    <name evidence="1" type="ORF">GKE65_24925</name>
</gene>
<dbReference type="InterPro" id="IPR010263">
    <property type="entry name" value="T6SS_TssK"/>
</dbReference>
<protein>
    <submittedName>
        <fullName evidence="1">Type VI secretion system baseplate subunit TssK</fullName>
    </submittedName>
</protein>
<comment type="caution">
    <text evidence="1">The sequence shown here is derived from an EMBL/GenBank/DDBJ whole genome shotgun (WGS) entry which is preliminary data.</text>
</comment>
<dbReference type="NCBIfam" id="TIGR03353">
    <property type="entry name" value="VI_chp_4"/>
    <property type="match status" value="1"/>
</dbReference>
<dbReference type="PANTHER" id="PTHR35566">
    <property type="entry name" value="BLR3599 PROTEIN"/>
    <property type="match status" value="1"/>
</dbReference>
<dbReference type="Pfam" id="PF05936">
    <property type="entry name" value="T6SS_VasE"/>
    <property type="match status" value="1"/>
</dbReference>
<dbReference type="PANTHER" id="PTHR35566:SF1">
    <property type="entry name" value="TYPE VI SECRETION SYSTEM BASEPLATE COMPONENT TSSK1"/>
    <property type="match status" value="1"/>
</dbReference>
<evidence type="ECO:0000313" key="1">
    <source>
        <dbReference type="EMBL" id="MSL41341.1"/>
    </source>
</evidence>
<organism evidence="1">
    <name type="scientific">Escherichia coli</name>
    <dbReference type="NCBI Taxonomy" id="562"/>
    <lineage>
        <taxon>Bacteria</taxon>
        <taxon>Pseudomonadati</taxon>
        <taxon>Pseudomonadota</taxon>
        <taxon>Gammaproteobacteria</taxon>
        <taxon>Enterobacterales</taxon>
        <taxon>Enterobacteriaceae</taxon>
        <taxon>Escherichia</taxon>
    </lineage>
</organism>
<accession>A0A6C9QHR1</accession>